<proteinExistence type="predicted"/>
<dbReference type="Proteomes" id="UP000228531">
    <property type="component" value="Unassembled WGS sequence"/>
</dbReference>
<accession>A0A2M8WPQ1</accession>
<reference evidence="1 2" key="1">
    <citation type="submission" date="2017-11" db="EMBL/GenBank/DDBJ databases">
        <title>Genomic Encyclopedia of Archaeal and Bacterial Type Strains, Phase II (KMG-II): From Individual Species to Whole Genera.</title>
        <authorList>
            <person name="Goeker M."/>
        </authorList>
    </citation>
    <scope>NUCLEOTIDE SEQUENCE [LARGE SCALE GENOMIC DNA]</scope>
    <source>
        <strain evidence="1 2">DSM 29128</strain>
    </source>
</reference>
<comment type="caution">
    <text evidence="1">The sequence shown here is derived from an EMBL/GenBank/DDBJ whole genome shotgun (WGS) entry which is preliminary data.</text>
</comment>
<protein>
    <submittedName>
        <fullName evidence="1">Uncharacterized protein</fullName>
    </submittedName>
</protein>
<evidence type="ECO:0000313" key="1">
    <source>
        <dbReference type="EMBL" id="PJI92915.1"/>
    </source>
</evidence>
<evidence type="ECO:0000313" key="2">
    <source>
        <dbReference type="Proteomes" id="UP000228531"/>
    </source>
</evidence>
<gene>
    <name evidence="1" type="ORF">BC777_1780</name>
</gene>
<dbReference type="EMBL" id="PGTY01000001">
    <property type="protein sequence ID" value="PJI92915.1"/>
    <property type="molecule type" value="Genomic_DNA"/>
</dbReference>
<keyword evidence="2" id="KW-1185">Reference proteome</keyword>
<dbReference type="AlphaFoldDB" id="A0A2M8WPQ1"/>
<organism evidence="1 2">
    <name type="scientific">Yoonia maricola</name>
    <dbReference type="NCBI Taxonomy" id="420999"/>
    <lineage>
        <taxon>Bacteria</taxon>
        <taxon>Pseudomonadati</taxon>
        <taxon>Pseudomonadota</taxon>
        <taxon>Alphaproteobacteria</taxon>
        <taxon>Rhodobacterales</taxon>
        <taxon>Paracoccaceae</taxon>
        <taxon>Yoonia</taxon>
    </lineage>
</organism>
<name>A0A2M8WPQ1_9RHOB</name>
<sequence length="49" mass="5254">MKLASNSVATVETEPTDTDIVQVESTDITFETDEPALEEVDLPMASLIG</sequence>